<comment type="catalytic activity">
    <reaction evidence="1 6">
        <text>Hydrolysis of terminal non-reducing beta-D-galactose residues in beta-D-galactosides.</text>
        <dbReference type="EC" id="3.2.1.23"/>
    </reaction>
</comment>
<dbReference type="Gene3D" id="2.60.40.1180">
    <property type="entry name" value="Golgi alpha-mannosidase II"/>
    <property type="match status" value="1"/>
</dbReference>
<evidence type="ECO:0000313" key="10">
    <source>
        <dbReference type="EMBL" id="UPL13995.1"/>
    </source>
</evidence>
<comment type="similarity">
    <text evidence="2 6">Belongs to the glycosyl hydrolase 42 family.</text>
</comment>
<dbReference type="InterPro" id="IPR017853">
    <property type="entry name" value="GH"/>
</dbReference>
<dbReference type="CDD" id="cd03143">
    <property type="entry name" value="A4_beta-galactosidase_middle_domain"/>
    <property type="match status" value="1"/>
</dbReference>
<dbReference type="SUPFAM" id="SSF52317">
    <property type="entry name" value="Class I glutamine amidotransferase-like"/>
    <property type="match status" value="1"/>
</dbReference>
<dbReference type="InterPro" id="IPR029062">
    <property type="entry name" value="Class_I_gatase-like"/>
</dbReference>
<dbReference type="InterPro" id="IPR013529">
    <property type="entry name" value="Glyco_hydro_42_N"/>
</dbReference>
<dbReference type="Gene3D" id="3.40.50.880">
    <property type="match status" value="1"/>
</dbReference>
<dbReference type="PANTHER" id="PTHR36447:SF1">
    <property type="entry name" value="BETA-GALACTOSIDASE GANA"/>
    <property type="match status" value="1"/>
</dbReference>
<dbReference type="PANTHER" id="PTHR36447">
    <property type="entry name" value="BETA-GALACTOSIDASE GANA"/>
    <property type="match status" value="1"/>
</dbReference>
<protein>
    <recommendedName>
        <fullName evidence="3 6">Beta-galactosidase</fullName>
        <shortName evidence="6">Beta-gal</shortName>
        <ecNumber evidence="3 6">3.2.1.23</ecNumber>
    </recommendedName>
</protein>
<proteinExistence type="inferred from homology"/>
<keyword evidence="4 6" id="KW-0378">Hydrolase</keyword>
<dbReference type="PIRSF" id="PIRSF001084">
    <property type="entry name" value="B-galactosidase"/>
    <property type="match status" value="1"/>
</dbReference>
<accession>A0ABY4IMG0</accession>
<dbReference type="InterPro" id="IPR013780">
    <property type="entry name" value="Glyco_hydro_b"/>
</dbReference>
<dbReference type="SUPFAM" id="SSF51445">
    <property type="entry name" value="(Trans)glycosidases"/>
    <property type="match status" value="1"/>
</dbReference>
<evidence type="ECO:0000256" key="5">
    <source>
        <dbReference type="ARBA" id="ARBA00023295"/>
    </source>
</evidence>
<reference evidence="10 11" key="1">
    <citation type="submission" date="2021-06" db="EMBL/GenBank/DDBJ databases">
        <title>Genome-based taxonomic framework of Microbacterium strains isolated from marine environment, the description of four new species and reclassification of four preexisting species.</title>
        <authorList>
            <person name="Lee S.D."/>
            <person name="Kim S.-M."/>
            <person name="Byeon Y.-S."/>
            <person name="Yang H.L."/>
            <person name="Kim I.S."/>
        </authorList>
    </citation>
    <scope>NUCLEOTIDE SEQUENCE [LARGE SCALE GENOMIC DNA]</scope>
    <source>
        <strain evidence="10 11">SSW1-36</strain>
    </source>
</reference>
<feature type="domain" description="Glycoside hydrolase family 42 N-terminal" evidence="7">
    <location>
        <begin position="23"/>
        <end position="394"/>
    </location>
</feature>
<dbReference type="Pfam" id="PF02449">
    <property type="entry name" value="Glyco_hydro_42"/>
    <property type="match status" value="1"/>
</dbReference>
<name>A0ABY4IMG0_9MICO</name>
<evidence type="ECO:0000259" key="7">
    <source>
        <dbReference type="Pfam" id="PF02449"/>
    </source>
</evidence>
<dbReference type="Gene3D" id="3.20.20.80">
    <property type="entry name" value="Glycosidases"/>
    <property type="match status" value="1"/>
</dbReference>
<evidence type="ECO:0000256" key="6">
    <source>
        <dbReference type="PIRNR" id="PIRNR001084"/>
    </source>
</evidence>
<dbReference type="EMBL" id="CP078077">
    <property type="protein sequence ID" value="UPL13995.1"/>
    <property type="molecule type" value="Genomic_DNA"/>
</dbReference>
<feature type="domain" description="Beta-galactosidase trimerisation" evidence="8">
    <location>
        <begin position="405"/>
        <end position="606"/>
    </location>
</feature>
<dbReference type="Proteomes" id="UP000831963">
    <property type="component" value="Chromosome"/>
</dbReference>
<evidence type="ECO:0000313" key="11">
    <source>
        <dbReference type="Proteomes" id="UP000831963"/>
    </source>
</evidence>
<evidence type="ECO:0000259" key="9">
    <source>
        <dbReference type="Pfam" id="PF08533"/>
    </source>
</evidence>
<evidence type="ECO:0000256" key="1">
    <source>
        <dbReference type="ARBA" id="ARBA00001412"/>
    </source>
</evidence>
<keyword evidence="11" id="KW-1185">Reference proteome</keyword>
<sequence length="672" mass="72617">MPAAAPTLISSLSEGEGLVFGCDYNPEQWDRSVWPEDIRLMREAGVGLVAINIFGWSTINPGEGRWDFSGLDEIIAQLHAAGIRVDLGTGTASPPPWLTTTHPEILPEGIDGTVFHQGGRQAYCPSSPVFRAYAAEVTRRVVERYGSHPAVTLWHVSNELGCHNALCYCETSAGAFRTWLRDRYADDIAALNTAWGTSFWSQRYGSFDEVQVPAQVLSLRNPGQVLDFQRFSSDEQLALYRAEAEIIRAHSDIPVTTNFMVTAHIRALDYWSWTADMDLVANDHYLDRRIANPRQELSFAADLTRGLAGGDPWLLMETSTSAVNWQPVNLAKAPGELTRNVASHVARGADGICFFQWRASTQGAEKYHSALLPHAGTDSDLWRGTVELGRMLESLGEVAGTRVVADAAVLFSWENWWAVENEGRPSEEVRYLDQVHAAHTALADAGIVADIVRPGSDLDDYRLIVVPALHLVRDEEAAVIARAVERGATVLVTFYSGIVDAEDRVRTGGYPGAFRQLLGIRSEEFAPLVPGQSVALSDGSTASVWSERLRTTDAEAIASFVDGPSAGHPAITRRAQGAGEAWYLATQPSPEAYRALVARLADAAGIAAAPGAGPDVDVVRRVGADAAYRFVINHGADPVEVAATGTELLTGSAATGIITVPAGAVRIIKEDV</sequence>
<dbReference type="InterPro" id="IPR003476">
    <property type="entry name" value="Glyco_hydro_42"/>
</dbReference>
<evidence type="ECO:0000256" key="3">
    <source>
        <dbReference type="ARBA" id="ARBA00012756"/>
    </source>
</evidence>
<feature type="domain" description="Beta-galactosidase C-terminal" evidence="9">
    <location>
        <begin position="615"/>
        <end position="670"/>
    </location>
</feature>
<gene>
    <name evidence="10" type="ORF">KV396_05660</name>
</gene>
<dbReference type="Pfam" id="PF08533">
    <property type="entry name" value="Glyco_hydro_42C"/>
    <property type="match status" value="1"/>
</dbReference>
<dbReference type="InterPro" id="IPR013739">
    <property type="entry name" value="Beta_galactosidase_C"/>
</dbReference>
<evidence type="ECO:0000259" key="8">
    <source>
        <dbReference type="Pfam" id="PF08532"/>
    </source>
</evidence>
<evidence type="ECO:0000256" key="2">
    <source>
        <dbReference type="ARBA" id="ARBA00005940"/>
    </source>
</evidence>
<keyword evidence="5 6" id="KW-0326">Glycosidase</keyword>
<organism evidence="10 11">
    <name type="scientific">Microbacterium galbinum</name>
    <dbReference type="NCBI Taxonomy" id="2851646"/>
    <lineage>
        <taxon>Bacteria</taxon>
        <taxon>Bacillati</taxon>
        <taxon>Actinomycetota</taxon>
        <taxon>Actinomycetes</taxon>
        <taxon>Micrococcales</taxon>
        <taxon>Microbacteriaceae</taxon>
        <taxon>Microbacterium</taxon>
    </lineage>
</organism>
<dbReference type="Pfam" id="PF08532">
    <property type="entry name" value="Glyco_hydro_42M"/>
    <property type="match status" value="1"/>
</dbReference>
<dbReference type="RefSeq" id="WP_247957145.1">
    <property type="nucleotide sequence ID" value="NZ_CP078077.1"/>
</dbReference>
<dbReference type="EC" id="3.2.1.23" evidence="3 6"/>
<evidence type="ECO:0000256" key="4">
    <source>
        <dbReference type="ARBA" id="ARBA00022801"/>
    </source>
</evidence>
<dbReference type="InterPro" id="IPR013738">
    <property type="entry name" value="Beta_galactosidase_Trimer"/>
</dbReference>